<evidence type="ECO:0000256" key="2">
    <source>
        <dbReference type="SAM" id="MobiDB-lite"/>
    </source>
</evidence>
<dbReference type="Gene3D" id="3.10.580.10">
    <property type="entry name" value="CBS-domain"/>
    <property type="match status" value="1"/>
</dbReference>
<dbReference type="InterPro" id="IPR046342">
    <property type="entry name" value="CBS_dom_sf"/>
</dbReference>
<keyword evidence="5" id="KW-1185">Reference proteome</keyword>
<gene>
    <name evidence="4" type="ORF">THITH_01395</name>
</gene>
<dbReference type="CDD" id="cd04640">
    <property type="entry name" value="CBS_pair_proteobact"/>
    <property type="match status" value="1"/>
</dbReference>
<dbReference type="HOGENOM" id="CLU_111159_0_0_6"/>
<dbReference type="STRING" id="713585.THITH_01395"/>
<dbReference type="SUPFAM" id="SSF54631">
    <property type="entry name" value="CBS-domain pair"/>
    <property type="match status" value="1"/>
</dbReference>
<dbReference type="OrthoDB" id="5295117at2"/>
<evidence type="ECO:0000313" key="4">
    <source>
        <dbReference type="EMBL" id="AHE97152.1"/>
    </source>
</evidence>
<evidence type="ECO:0000313" key="5">
    <source>
        <dbReference type="Proteomes" id="UP000005289"/>
    </source>
</evidence>
<feature type="domain" description="CBS" evidence="3">
    <location>
        <begin position="41"/>
        <end position="102"/>
    </location>
</feature>
<dbReference type="EMBL" id="CP007029">
    <property type="protein sequence ID" value="AHE97152.1"/>
    <property type="molecule type" value="Genomic_DNA"/>
</dbReference>
<dbReference type="RefSeq" id="WP_006746315.1">
    <property type="nucleotide sequence ID" value="NZ_CP007029.1"/>
</dbReference>
<organism evidence="4 5">
    <name type="scientific">Thioalkalivibrio paradoxus ARh 1</name>
    <dbReference type="NCBI Taxonomy" id="713585"/>
    <lineage>
        <taxon>Bacteria</taxon>
        <taxon>Pseudomonadati</taxon>
        <taxon>Pseudomonadota</taxon>
        <taxon>Gammaproteobacteria</taxon>
        <taxon>Chromatiales</taxon>
        <taxon>Ectothiorhodospiraceae</taxon>
        <taxon>Thioalkalivibrio</taxon>
    </lineage>
</organism>
<evidence type="ECO:0000259" key="3">
    <source>
        <dbReference type="PROSITE" id="PS51371"/>
    </source>
</evidence>
<dbReference type="Pfam" id="PF00571">
    <property type="entry name" value="CBS"/>
    <property type="match status" value="1"/>
</dbReference>
<dbReference type="SMART" id="SM00116">
    <property type="entry name" value="CBS"/>
    <property type="match status" value="1"/>
</dbReference>
<dbReference type="AlphaFoldDB" id="W0DIT8"/>
<feature type="region of interest" description="Disordered" evidence="2">
    <location>
        <begin position="1"/>
        <end position="25"/>
    </location>
</feature>
<accession>W0DIT8</accession>
<dbReference type="InterPro" id="IPR000644">
    <property type="entry name" value="CBS_dom"/>
</dbReference>
<protein>
    <recommendedName>
        <fullName evidence="3">CBS domain-containing protein</fullName>
    </recommendedName>
</protein>
<reference evidence="4 5" key="1">
    <citation type="submission" date="2013-12" db="EMBL/GenBank/DDBJ databases">
        <authorList>
            <consortium name="DOE Joint Genome Institute"/>
            <person name="Muyzer G."/>
            <person name="Huntemann M."/>
            <person name="Han J."/>
            <person name="Chen A."/>
            <person name="Kyrpides N."/>
            <person name="Mavromatis K."/>
            <person name="Markowitz V."/>
            <person name="Palaniappan K."/>
            <person name="Ivanova N."/>
            <person name="Schaumberg A."/>
            <person name="Pati A."/>
            <person name="Liolios K."/>
            <person name="Nordberg H.P."/>
            <person name="Cantor M.N."/>
            <person name="Hua S.X."/>
            <person name="Woyke T."/>
        </authorList>
    </citation>
    <scope>NUCLEOTIDE SEQUENCE [LARGE SCALE GENOMIC DNA]</scope>
    <source>
        <strain evidence="4 5">ARh 1</strain>
    </source>
</reference>
<dbReference type="PROSITE" id="PS51371">
    <property type="entry name" value="CBS"/>
    <property type="match status" value="1"/>
</dbReference>
<proteinExistence type="predicted"/>
<dbReference type="Proteomes" id="UP000005289">
    <property type="component" value="Chromosome"/>
</dbReference>
<dbReference type="KEGG" id="tti:THITH_01395"/>
<name>W0DIT8_9GAMM</name>
<keyword evidence="1" id="KW-0129">CBS domain</keyword>
<evidence type="ECO:0000256" key="1">
    <source>
        <dbReference type="PROSITE-ProRule" id="PRU00703"/>
    </source>
</evidence>
<sequence length="201" mass="21839">MTSDSPHKPLPSHKAPPGTLLQQPTEAPPLVTVSSSALCVMTDFRKVPVATIGPTATLTEATEAMIKRGVRLLLVIDDTENVIGLITARDTQGERPIQLIHEHGGRYSDLQVRDLMAPVDAIDLLDMSRVMRAEVGDIVATLKNWGRQHALVGETDPKTGANRIRGIFSATQIGRQLGLPVQTFDVARTFAEIQAALSREY</sequence>